<reference evidence="1" key="1">
    <citation type="submission" date="2021-01" db="EMBL/GenBank/DDBJ databases">
        <title>Adiantum capillus-veneris genome.</title>
        <authorList>
            <person name="Fang Y."/>
            <person name="Liao Q."/>
        </authorList>
    </citation>
    <scope>NUCLEOTIDE SEQUENCE</scope>
    <source>
        <strain evidence="1">H3</strain>
        <tissue evidence="1">Leaf</tissue>
    </source>
</reference>
<evidence type="ECO:0000313" key="2">
    <source>
        <dbReference type="Proteomes" id="UP000886520"/>
    </source>
</evidence>
<dbReference type="Proteomes" id="UP000886520">
    <property type="component" value="Chromosome 16"/>
</dbReference>
<evidence type="ECO:0000313" key="1">
    <source>
        <dbReference type="EMBL" id="KAI5068196.1"/>
    </source>
</evidence>
<organism evidence="1 2">
    <name type="scientific">Adiantum capillus-veneris</name>
    <name type="common">Maidenhair fern</name>
    <dbReference type="NCBI Taxonomy" id="13818"/>
    <lineage>
        <taxon>Eukaryota</taxon>
        <taxon>Viridiplantae</taxon>
        <taxon>Streptophyta</taxon>
        <taxon>Embryophyta</taxon>
        <taxon>Tracheophyta</taxon>
        <taxon>Polypodiopsida</taxon>
        <taxon>Polypodiidae</taxon>
        <taxon>Polypodiales</taxon>
        <taxon>Pteridineae</taxon>
        <taxon>Pteridaceae</taxon>
        <taxon>Vittarioideae</taxon>
        <taxon>Adiantum</taxon>
    </lineage>
</organism>
<keyword evidence="2" id="KW-1185">Reference proteome</keyword>
<gene>
    <name evidence="1" type="ORF">GOP47_0016541</name>
</gene>
<dbReference type="EMBL" id="JABFUD020000016">
    <property type="protein sequence ID" value="KAI5068196.1"/>
    <property type="molecule type" value="Genomic_DNA"/>
</dbReference>
<comment type="caution">
    <text evidence="1">The sequence shown here is derived from an EMBL/GenBank/DDBJ whole genome shotgun (WGS) entry which is preliminary data.</text>
</comment>
<sequence>MESRGYPTRAPSCPPRSTLVTLLQRACTAKEMGMTMTLQTWRQLPPGQLLSITSHIAPRWFDLIRARRPDKQQ</sequence>
<name>A0A9D4UHV5_ADICA</name>
<dbReference type="AlphaFoldDB" id="A0A9D4UHV5"/>
<accession>A0A9D4UHV5</accession>
<proteinExistence type="predicted"/>
<protein>
    <submittedName>
        <fullName evidence="1">Uncharacterized protein</fullName>
    </submittedName>
</protein>